<sequence length="783" mass="87810">MINTRVRAWYHNALLAWEAVGRDCFAHFEDPNSGLGSLQVLSRQDSTRVTSQCNTDDQARTLVLVLDEARWLLDTSDSDKTGWFRRFRRALVKANDTIGTSFGTFAGIFAILVDSDPSIARPMLDKISVKPIRDPSSRGLRKRECVDYPPFVVTEAIDVMYDAFLEKKFKQRYLEGKLSTGEDLYWELLRMDSEATRVVLASMGRPLWQRYKMAVDEQTRQMEQDNQQLGRETPGWRRWNDLLDLAATKIVGDMPVSGVAADPSKSLSGVAALLCRLGTRPDSMSSLASRVVADYMAVLSYVGFMHDHLVISYSSEPVLTFGAARVWYSDVPADLGGGSLLERQLLPQLFNLLQQEVLDVGGIGELVARVVLLLAMDATGEVVGGDRRYDGKFHSVSTFLRTLSGGTTEVRSLSNQVDNPPTVDEELKRWESWQVGFSHFVQLSEEPTRDTLLAMLTRRAACILPRNFRGVDLLIPIFKHSDGAGPSDVSMIAIQVKNCVKDPKFPDSATTTTRPKLAFNGDFKQLDESQIVRIYMNLQGGDKMEQYFLVDPGQRSSKRNKPVLGPEAPRPLVLCCEGLSAWSAISDSASSTVEVVDADVIGQLKKILEPWWDLETLVKCNLHLRGARFGMDKEEVMQTAMRPIVSRVVVKKTAMLFKMWKDASEGVREPGSKVAHTRPNESDEPQGCQKRQKVEAISNSQPRKMPAQQKKELVIKDVSKTNRSQAKKRNASNRLLPSAGEVEEVEPFEENPTKKQKGKQKRTIKPKLNNKEKVTPKTRQQKK</sequence>
<dbReference type="EMBL" id="SPLM01000109">
    <property type="protein sequence ID" value="TMW59337.1"/>
    <property type="molecule type" value="Genomic_DNA"/>
</dbReference>
<evidence type="ECO:0000313" key="3">
    <source>
        <dbReference type="Proteomes" id="UP000794436"/>
    </source>
</evidence>
<comment type="caution">
    <text evidence="2">The sequence shown here is derived from an EMBL/GenBank/DDBJ whole genome shotgun (WGS) entry which is preliminary data.</text>
</comment>
<proteinExistence type="predicted"/>
<protein>
    <submittedName>
        <fullName evidence="2">Uncharacterized protein</fullName>
    </submittedName>
</protein>
<evidence type="ECO:0000256" key="1">
    <source>
        <dbReference type="SAM" id="MobiDB-lite"/>
    </source>
</evidence>
<dbReference type="PANTHER" id="PTHR33266">
    <property type="entry name" value="CHROMOSOME 15, WHOLE GENOME SHOTGUN SEQUENCE"/>
    <property type="match status" value="1"/>
</dbReference>
<reference evidence="2" key="1">
    <citation type="submission" date="2019-03" db="EMBL/GenBank/DDBJ databases">
        <title>Long read genome sequence of the mycoparasitic Pythium oligandrum ATCC 38472 isolated from sugarbeet rhizosphere.</title>
        <authorList>
            <person name="Gaulin E."/>
        </authorList>
    </citation>
    <scope>NUCLEOTIDE SEQUENCE</scope>
    <source>
        <strain evidence="2">ATCC 38472_TT</strain>
    </source>
</reference>
<organism evidence="2 3">
    <name type="scientific">Pythium oligandrum</name>
    <name type="common">Mycoparasitic fungus</name>
    <dbReference type="NCBI Taxonomy" id="41045"/>
    <lineage>
        <taxon>Eukaryota</taxon>
        <taxon>Sar</taxon>
        <taxon>Stramenopiles</taxon>
        <taxon>Oomycota</taxon>
        <taxon>Peronosporomycetes</taxon>
        <taxon>Pythiales</taxon>
        <taxon>Pythiaceae</taxon>
        <taxon>Pythium</taxon>
    </lineage>
</organism>
<gene>
    <name evidence="2" type="ORF">Poli38472_004406</name>
</gene>
<keyword evidence="3" id="KW-1185">Reference proteome</keyword>
<dbReference type="PANTHER" id="PTHR33266:SF1">
    <property type="entry name" value="F-BOX DOMAIN-CONTAINING PROTEIN"/>
    <property type="match status" value="1"/>
</dbReference>
<dbReference type="OrthoDB" id="94624at2759"/>
<dbReference type="Proteomes" id="UP000794436">
    <property type="component" value="Unassembled WGS sequence"/>
</dbReference>
<dbReference type="AlphaFoldDB" id="A0A8K1CBH0"/>
<feature type="region of interest" description="Disordered" evidence="1">
    <location>
        <begin position="666"/>
        <end position="783"/>
    </location>
</feature>
<name>A0A8K1CBH0_PYTOL</name>
<evidence type="ECO:0000313" key="2">
    <source>
        <dbReference type="EMBL" id="TMW59337.1"/>
    </source>
</evidence>
<feature type="compositionally biased region" description="Basic and acidic residues" evidence="1">
    <location>
        <begin position="709"/>
        <end position="720"/>
    </location>
</feature>
<accession>A0A8K1CBH0</accession>
<feature type="compositionally biased region" description="Basic residues" evidence="1">
    <location>
        <begin position="754"/>
        <end position="765"/>
    </location>
</feature>